<keyword evidence="11" id="KW-1185">Reference proteome</keyword>
<comment type="similarity">
    <text evidence="2">Belongs to the alkaline ceramidase family.</text>
</comment>
<feature type="binding site" evidence="7">
    <location>
        <position position="29"/>
    </location>
    <ligand>
        <name>Ca(2+)</name>
        <dbReference type="ChEBI" id="CHEBI:29108"/>
    </ligand>
</feature>
<feature type="transmembrane region" description="Helical" evidence="9">
    <location>
        <begin position="125"/>
        <end position="144"/>
    </location>
</feature>
<evidence type="ECO:0000256" key="3">
    <source>
        <dbReference type="ARBA" id="ARBA00022692"/>
    </source>
</evidence>
<keyword evidence="7" id="KW-0106">Calcium</keyword>
<feature type="transmembrane region" description="Helical" evidence="9">
    <location>
        <begin position="39"/>
        <end position="56"/>
    </location>
</feature>
<evidence type="ECO:0000256" key="1">
    <source>
        <dbReference type="ARBA" id="ARBA00004141"/>
    </source>
</evidence>
<feature type="binding site" evidence="8">
    <location>
        <position position="232"/>
    </location>
    <ligand>
        <name>Zn(2+)</name>
        <dbReference type="ChEBI" id="CHEBI:29105"/>
        <note>catalytic</note>
    </ligand>
</feature>
<dbReference type="EMBL" id="KV425887">
    <property type="protein sequence ID" value="KZW02623.1"/>
    <property type="molecule type" value="Genomic_DNA"/>
</dbReference>
<proteinExistence type="inferred from homology"/>
<dbReference type="Pfam" id="PF05875">
    <property type="entry name" value="Ceramidase"/>
    <property type="match status" value="1"/>
</dbReference>
<dbReference type="GO" id="GO:0046513">
    <property type="term" value="P:ceramide biosynthetic process"/>
    <property type="evidence" value="ECO:0007669"/>
    <property type="project" value="TreeGrafter"/>
</dbReference>
<dbReference type="InParanoid" id="A0A165PSX0"/>
<keyword evidence="7" id="KW-0479">Metal-binding</keyword>
<keyword evidence="6 9" id="KW-0472">Membrane</keyword>
<dbReference type="GO" id="GO:0016811">
    <property type="term" value="F:hydrolase activity, acting on carbon-nitrogen (but not peptide) bonds, in linear amides"/>
    <property type="evidence" value="ECO:0007669"/>
    <property type="project" value="InterPro"/>
</dbReference>
<gene>
    <name evidence="10" type="ORF">EXIGLDRAFT_732881</name>
</gene>
<keyword evidence="8" id="KW-0862">Zinc</keyword>
<dbReference type="GO" id="GO:0005789">
    <property type="term" value="C:endoplasmic reticulum membrane"/>
    <property type="evidence" value="ECO:0007669"/>
    <property type="project" value="TreeGrafter"/>
</dbReference>
<sequence length="282" mass="31835">MVNIHFRGPTYPGGIWGNATSTLDWCEANYQHSPYVAEMANSLSNLIGLAFALIGMRHALRERLPTRYVVSYLVFALVTVGSFAFHGTLLYEWQLADELPMIFSASCSVFILLDTDKGFHTFSRSLLAGILAADAFFALSYSLVWRHPLYHQFVFALVLLALPLRTAYLLNSSKSAGMSSKQREDIVSFWITGTLLFVIGFAIWNADNIWCEVLHKYKNIVGWPVAFLLEGHSWWHVFTGLATYYLLIGTSYLTLCIKDVPANYGLNSYIGFPYVQRIAKKD</sequence>
<evidence type="ECO:0000256" key="6">
    <source>
        <dbReference type="ARBA" id="ARBA00023136"/>
    </source>
</evidence>
<organism evidence="10 11">
    <name type="scientific">Exidia glandulosa HHB12029</name>
    <dbReference type="NCBI Taxonomy" id="1314781"/>
    <lineage>
        <taxon>Eukaryota</taxon>
        <taxon>Fungi</taxon>
        <taxon>Dikarya</taxon>
        <taxon>Basidiomycota</taxon>
        <taxon>Agaricomycotina</taxon>
        <taxon>Agaricomycetes</taxon>
        <taxon>Auriculariales</taxon>
        <taxon>Exidiaceae</taxon>
        <taxon>Exidia</taxon>
    </lineage>
</organism>
<feature type="transmembrane region" description="Helical" evidence="9">
    <location>
        <begin position="234"/>
        <end position="255"/>
    </location>
</feature>
<evidence type="ECO:0000256" key="7">
    <source>
        <dbReference type="PIRSR" id="PIRSR608901-1"/>
    </source>
</evidence>
<dbReference type="Proteomes" id="UP000077266">
    <property type="component" value="Unassembled WGS sequence"/>
</dbReference>
<protein>
    <submittedName>
        <fullName evidence="10">Alkaline phytoceramidase</fullName>
    </submittedName>
</protein>
<comment type="subcellular location">
    <subcellularLocation>
        <location evidence="1">Membrane</location>
        <topology evidence="1">Multi-pass membrane protein</topology>
    </subcellularLocation>
</comment>
<feature type="binding site" evidence="8">
    <location>
        <position position="86"/>
    </location>
    <ligand>
        <name>Zn(2+)</name>
        <dbReference type="ChEBI" id="CHEBI:29105"/>
        <note>catalytic</note>
    </ligand>
</feature>
<dbReference type="STRING" id="1314781.A0A165PSX0"/>
<feature type="binding site" evidence="7">
    <location>
        <position position="38"/>
    </location>
    <ligand>
        <name>Ca(2+)</name>
        <dbReference type="ChEBI" id="CHEBI:29108"/>
    </ligand>
</feature>
<feature type="binding site" evidence="7">
    <location>
        <position position="24"/>
    </location>
    <ligand>
        <name>Ca(2+)</name>
        <dbReference type="ChEBI" id="CHEBI:29108"/>
    </ligand>
</feature>
<feature type="binding site" evidence="7">
    <location>
        <position position="25"/>
    </location>
    <ligand>
        <name>Ca(2+)</name>
        <dbReference type="ChEBI" id="CHEBI:29108"/>
    </ligand>
</feature>
<dbReference type="PANTHER" id="PTHR46187:SF3">
    <property type="entry name" value="ALKALINE CERAMIDASE 3"/>
    <property type="match status" value="1"/>
</dbReference>
<feature type="transmembrane region" description="Helical" evidence="9">
    <location>
        <begin position="95"/>
        <end position="113"/>
    </location>
</feature>
<evidence type="ECO:0000256" key="4">
    <source>
        <dbReference type="ARBA" id="ARBA00022801"/>
    </source>
</evidence>
<dbReference type="OrthoDB" id="187171at2759"/>
<evidence type="ECO:0000256" key="2">
    <source>
        <dbReference type="ARBA" id="ARBA00009780"/>
    </source>
</evidence>
<evidence type="ECO:0000256" key="9">
    <source>
        <dbReference type="SAM" id="Phobius"/>
    </source>
</evidence>
<accession>A0A165PSX0</accession>
<comment type="cofactor">
    <cofactor evidence="8">
        <name>Zn(2+)</name>
        <dbReference type="ChEBI" id="CHEBI:29105"/>
    </cofactor>
</comment>
<feature type="transmembrane region" description="Helical" evidence="9">
    <location>
        <begin position="68"/>
        <end position="89"/>
    </location>
</feature>
<feature type="transmembrane region" description="Helical" evidence="9">
    <location>
        <begin position="150"/>
        <end position="170"/>
    </location>
</feature>
<dbReference type="InterPro" id="IPR008901">
    <property type="entry name" value="ACER"/>
</dbReference>
<keyword evidence="4" id="KW-0378">Hydrolase</keyword>
<feature type="binding site" evidence="7">
    <location>
        <position position="27"/>
    </location>
    <ligand>
        <name>Ca(2+)</name>
        <dbReference type="ChEBI" id="CHEBI:29108"/>
    </ligand>
</feature>
<dbReference type="GO" id="GO:0046872">
    <property type="term" value="F:metal ion binding"/>
    <property type="evidence" value="ECO:0007669"/>
    <property type="project" value="UniProtKB-KW"/>
</dbReference>
<feature type="binding site" evidence="8">
    <location>
        <position position="236"/>
    </location>
    <ligand>
        <name>Zn(2+)</name>
        <dbReference type="ChEBI" id="CHEBI:29105"/>
        <note>catalytic</note>
    </ligand>
</feature>
<evidence type="ECO:0000256" key="8">
    <source>
        <dbReference type="PIRSR" id="PIRSR608901-2"/>
    </source>
</evidence>
<dbReference type="GO" id="GO:0046514">
    <property type="term" value="P:ceramide catabolic process"/>
    <property type="evidence" value="ECO:0007669"/>
    <property type="project" value="TreeGrafter"/>
</dbReference>
<dbReference type="PANTHER" id="PTHR46187">
    <property type="entry name" value="ALKALINE CERAMIDASE 3"/>
    <property type="match status" value="1"/>
</dbReference>
<keyword evidence="3 9" id="KW-0812">Transmembrane</keyword>
<evidence type="ECO:0000256" key="5">
    <source>
        <dbReference type="ARBA" id="ARBA00022989"/>
    </source>
</evidence>
<keyword evidence="5 9" id="KW-1133">Transmembrane helix</keyword>
<dbReference type="AlphaFoldDB" id="A0A165PSX0"/>
<evidence type="ECO:0000313" key="10">
    <source>
        <dbReference type="EMBL" id="KZW02623.1"/>
    </source>
</evidence>
<name>A0A165PSX0_EXIGL</name>
<feature type="transmembrane region" description="Helical" evidence="9">
    <location>
        <begin position="186"/>
        <end position="204"/>
    </location>
</feature>
<reference evidence="10 11" key="1">
    <citation type="journal article" date="2016" name="Mol. Biol. Evol.">
        <title>Comparative Genomics of Early-Diverging Mushroom-Forming Fungi Provides Insights into the Origins of Lignocellulose Decay Capabilities.</title>
        <authorList>
            <person name="Nagy L.G."/>
            <person name="Riley R."/>
            <person name="Tritt A."/>
            <person name="Adam C."/>
            <person name="Daum C."/>
            <person name="Floudas D."/>
            <person name="Sun H."/>
            <person name="Yadav J.S."/>
            <person name="Pangilinan J."/>
            <person name="Larsson K.H."/>
            <person name="Matsuura K."/>
            <person name="Barry K."/>
            <person name="Labutti K."/>
            <person name="Kuo R."/>
            <person name="Ohm R.A."/>
            <person name="Bhattacharya S.S."/>
            <person name="Shirouzu T."/>
            <person name="Yoshinaga Y."/>
            <person name="Martin F.M."/>
            <person name="Grigoriev I.V."/>
            <person name="Hibbett D.S."/>
        </authorList>
    </citation>
    <scope>NUCLEOTIDE SEQUENCE [LARGE SCALE GENOMIC DNA]</scope>
    <source>
        <strain evidence="10 11">HHB12029</strain>
    </source>
</reference>
<evidence type="ECO:0000313" key="11">
    <source>
        <dbReference type="Proteomes" id="UP000077266"/>
    </source>
</evidence>